<evidence type="ECO:0000256" key="3">
    <source>
        <dbReference type="ARBA" id="ARBA00006991"/>
    </source>
</evidence>
<keyword evidence="5" id="KW-0677">Repeat</keyword>
<dbReference type="Pfam" id="PF13894">
    <property type="entry name" value="zf-C2H2_4"/>
    <property type="match status" value="1"/>
</dbReference>
<dbReference type="InterPro" id="IPR036236">
    <property type="entry name" value="Znf_C2H2_sf"/>
</dbReference>
<keyword evidence="10" id="KW-0804">Transcription</keyword>
<dbReference type="OrthoDB" id="6910977at2759"/>
<dbReference type="Pfam" id="PF00096">
    <property type="entry name" value="zf-C2H2"/>
    <property type="match status" value="5"/>
</dbReference>
<evidence type="ECO:0000256" key="9">
    <source>
        <dbReference type="ARBA" id="ARBA00023125"/>
    </source>
</evidence>
<reference evidence="14 15" key="1">
    <citation type="submission" date="2020-04" db="EMBL/GenBank/DDBJ databases">
        <authorList>
            <person name="Alioto T."/>
            <person name="Alioto T."/>
            <person name="Gomez Garrido J."/>
        </authorList>
    </citation>
    <scope>NUCLEOTIDE SEQUENCE [LARGE SCALE GENOMIC DNA]</scope>
</reference>
<feature type="domain" description="C2H2-type" evidence="13">
    <location>
        <begin position="485"/>
        <end position="512"/>
    </location>
</feature>
<dbReference type="FunFam" id="3.30.160.60:FF:000097">
    <property type="entry name" value="Zinc finger protein"/>
    <property type="match status" value="1"/>
</dbReference>
<feature type="domain" description="C2H2-type" evidence="13">
    <location>
        <begin position="401"/>
        <end position="429"/>
    </location>
</feature>
<gene>
    <name evidence="14" type="ORF">CLODIP_2_CD07572</name>
</gene>
<evidence type="ECO:0000256" key="12">
    <source>
        <dbReference type="PROSITE-ProRule" id="PRU00042"/>
    </source>
</evidence>
<feature type="domain" description="C2H2-type" evidence="13">
    <location>
        <begin position="458"/>
        <end position="485"/>
    </location>
</feature>
<keyword evidence="11" id="KW-0539">Nucleus</keyword>
<dbReference type="InterPro" id="IPR013087">
    <property type="entry name" value="Znf_C2H2_type"/>
</dbReference>
<evidence type="ECO:0000256" key="11">
    <source>
        <dbReference type="ARBA" id="ARBA00023242"/>
    </source>
</evidence>
<evidence type="ECO:0000256" key="10">
    <source>
        <dbReference type="ARBA" id="ARBA00023163"/>
    </source>
</evidence>
<dbReference type="PANTHER" id="PTHR24393:SF15">
    <property type="entry name" value="IP01243P-RELATED"/>
    <property type="match status" value="1"/>
</dbReference>
<feature type="domain" description="C2H2-type" evidence="13">
    <location>
        <begin position="370"/>
        <end position="398"/>
    </location>
</feature>
<evidence type="ECO:0000256" key="7">
    <source>
        <dbReference type="ARBA" id="ARBA00022833"/>
    </source>
</evidence>
<comment type="subcellular location">
    <subcellularLocation>
        <location evidence="2">Nucleus</location>
    </subcellularLocation>
</comment>
<evidence type="ECO:0000256" key="8">
    <source>
        <dbReference type="ARBA" id="ARBA00023015"/>
    </source>
</evidence>
<feature type="domain" description="C2H2-type" evidence="13">
    <location>
        <begin position="430"/>
        <end position="457"/>
    </location>
</feature>
<evidence type="ECO:0000256" key="6">
    <source>
        <dbReference type="ARBA" id="ARBA00022771"/>
    </source>
</evidence>
<name>A0A8S1DML2_9INSE</name>
<keyword evidence="7" id="KW-0862">Zinc</keyword>
<dbReference type="GO" id="GO:0000978">
    <property type="term" value="F:RNA polymerase II cis-regulatory region sequence-specific DNA binding"/>
    <property type="evidence" value="ECO:0007669"/>
    <property type="project" value="TreeGrafter"/>
</dbReference>
<dbReference type="FunFam" id="3.30.160.60:FF:001465">
    <property type="entry name" value="Zinc finger protein 560"/>
    <property type="match status" value="1"/>
</dbReference>
<feature type="domain" description="C2H2-type" evidence="13">
    <location>
        <begin position="569"/>
        <end position="596"/>
    </location>
</feature>
<keyword evidence="6 12" id="KW-0863">Zinc-finger</keyword>
<dbReference type="Proteomes" id="UP000494165">
    <property type="component" value="Unassembled WGS sequence"/>
</dbReference>
<comment type="caution">
    <text evidence="14">The sequence shown here is derived from an EMBL/GenBank/DDBJ whole genome shotgun (WGS) entry which is preliminary data.</text>
</comment>
<keyword evidence="15" id="KW-1185">Reference proteome</keyword>
<feature type="domain" description="C2H2-type" evidence="13">
    <location>
        <begin position="610"/>
        <end position="637"/>
    </location>
</feature>
<dbReference type="Gene3D" id="3.30.160.60">
    <property type="entry name" value="Classic Zinc Finger"/>
    <property type="match status" value="11"/>
</dbReference>
<dbReference type="AlphaFoldDB" id="A0A8S1DML2"/>
<dbReference type="PANTHER" id="PTHR24393">
    <property type="entry name" value="ZINC FINGER PROTEIN"/>
    <property type="match status" value="1"/>
</dbReference>
<evidence type="ECO:0000313" key="14">
    <source>
        <dbReference type="EMBL" id="CAB3379275.1"/>
    </source>
</evidence>
<feature type="domain" description="C2H2-type" evidence="13">
    <location>
        <begin position="513"/>
        <end position="540"/>
    </location>
</feature>
<accession>A0A8S1DML2</accession>
<dbReference type="FunFam" id="3.30.160.60:FF:000688">
    <property type="entry name" value="zinc finger protein 197 isoform X1"/>
    <property type="match status" value="1"/>
</dbReference>
<comment type="similarity">
    <text evidence="3">Belongs to the krueppel C2H2-type zinc-finger protein family.</text>
</comment>
<evidence type="ECO:0000256" key="1">
    <source>
        <dbReference type="ARBA" id="ARBA00003767"/>
    </source>
</evidence>
<dbReference type="FunFam" id="3.30.160.60:FF:000145">
    <property type="entry name" value="Zinc finger protein 574"/>
    <property type="match status" value="1"/>
</dbReference>
<evidence type="ECO:0000256" key="2">
    <source>
        <dbReference type="ARBA" id="ARBA00004123"/>
    </source>
</evidence>
<comment type="function">
    <text evidence="1">May be involved in transcriptional regulation.</text>
</comment>
<feature type="domain" description="C2H2-type" evidence="13">
    <location>
        <begin position="541"/>
        <end position="568"/>
    </location>
</feature>
<dbReference type="GO" id="GO:0030674">
    <property type="term" value="F:protein-macromolecule adaptor activity"/>
    <property type="evidence" value="ECO:0007669"/>
    <property type="project" value="UniProtKB-ARBA"/>
</dbReference>
<sequence>MVREHSSLPCVACGELFSSEVKLGNHLAREHSLYGCPCCDQMVSENLEEHLTSFHKSCAMRHPFLIRPEYTCRMCIEKFNTQEISSIVNHFMSEHNVKDEKVLYFLSKLHVDSDDDELTNEILVPMVNLFASSESSSEEDDFEQPDDHFGIDLLDVDPEDIDCVSESSLDDANEVDPIIECELCEEKSFVSPRELCFHLNEEHKLGWDKKSELDCRTAEYGCYLCTFICKSKRQLKTHLKNDHTHLGNKCRFCPVRFKEHQDRDKHQLEQHPDQQNFYQCPICQFVCTSTAISQKHFTSSHPSEKMESKVMYKCKICHQLMPSILMLRTHFSSWHLGAMIYRCRLCSATLKTKKTLNHHVKVVHSKFRKRDCSICNKEFLTKRAYTIHFRMKHSKSSKVGFCCRLCQKKFDTKEDRKLHYTLDHEGESPYHCEECGKGFASKSGMYGHRQLHTGTGISKCEHCGKEFTRKDSYNEHLLIHNGPRHKCPHCPKEFVQRSNLIRHIRIHTGEKPYQCTYCDKKFSDKGACNSHIRVHTKEETCSCPYCGQTFSKKQKLKYHIRKHTGEGLIECEICNKMFTNSFALKEHRIIHNRQTQRHVSIVHEPTNKSFQCSICPKKFSQQARLRAHVMTHSGVKHMKCLLCGKAYSVRKSLRRHLFEKHQIGPENPQYKQSFYTMSPEEAGLQVTDSETGIPKLAVIVAAFNKSCSIGNKPKH</sequence>
<organism evidence="14 15">
    <name type="scientific">Cloeon dipterum</name>
    <dbReference type="NCBI Taxonomy" id="197152"/>
    <lineage>
        <taxon>Eukaryota</taxon>
        <taxon>Metazoa</taxon>
        <taxon>Ecdysozoa</taxon>
        <taxon>Arthropoda</taxon>
        <taxon>Hexapoda</taxon>
        <taxon>Insecta</taxon>
        <taxon>Pterygota</taxon>
        <taxon>Palaeoptera</taxon>
        <taxon>Ephemeroptera</taxon>
        <taxon>Pisciforma</taxon>
        <taxon>Baetidae</taxon>
        <taxon>Cloeon</taxon>
    </lineage>
</organism>
<evidence type="ECO:0000313" key="15">
    <source>
        <dbReference type="Proteomes" id="UP000494165"/>
    </source>
</evidence>
<dbReference type="EMBL" id="CADEPI010000183">
    <property type="protein sequence ID" value="CAB3379275.1"/>
    <property type="molecule type" value="Genomic_DNA"/>
</dbReference>
<keyword evidence="9" id="KW-0238">DNA-binding</keyword>
<dbReference type="GO" id="GO:0001228">
    <property type="term" value="F:DNA-binding transcription activator activity, RNA polymerase II-specific"/>
    <property type="evidence" value="ECO:0007669"/>
    <property type="project" value="TreeGrafter"/>
</dbReference>
<evidence type="ECO:0000256" key="5">
    <source>
        <dbReference type="ARBA" id="ARBA00022737"/>
    </source>
</evidence>
<dbReference type="GO" id="GO:0005634">
    <property type="term" value="C:nucleus"/>
    <property type="evidence" value="ECO:0007669"/>
    <property type="project" value="UniProtKB-SubCell"/>
</dbReference>
<dbReference type="SMART" id="SM00355">
    <property type="entry name" value="ZnF_C2H2"/>
    <property type="match status" value="19"/>
</dbReference>
<dbReference type="PROSITE" id="PS50157">
    <property type="entry name" value="ZINC_FINGER_C2H2_2"/>
    <property type="match status" value="11"/>
</dbReference>
<feature type="domain" description="C2H2-type" evidence="13">
    <location>
        <begin position="341"/>
        <end position="369"/>
    </location>
</feature>
<dbReference type="PROSITE" id="PS00028">
    <property type="entry name" value="ZINC_FINGER_C2H2_1"/>
    <property type="match status" value="15"/>
</dbReference>
<evidence type="ECO:0000259" key="13">
    <source>
        <dbReference type="PROSITE" id="PS50157"/>
    </source>
</evidence>
<keyword evidence="4" id="KW-0479">Metal-binding</keyword>
<dbReference type="GO" id="GO:0000122">
    <property type="term" value="P:negative regulation of transcription by RNA polymerase II"/>
    <property type="evidence" value="ECO:0007669"/>
    <property type="project" value="UniProtKB-ARBA"/>
</dbReference>
<dbReference type="GO" id="GO:0008270">
    <property type="term" value="F:zinc ion binding"/>
    <property type="evidence" value="ECO:0007669"/>
    <property type="project" value="UniProtKB-KW"/>
</dbReference>
<keyword evidence="8" id="KW-0805">Transcription regulation</keyword>
<feature type="domain" description="C2H2-type" evidence="13">
    <location>
        <begin position="638"/>
        <end position="661"/>
    </location>
</feature>
<protein>
    <recommendedName>
        <fullName evidence="13">C2H2-type domain-containing protein</fullName>
    </recommendedName>
</protein>
<evidence type="ECO:0000256" key="4">
    <source>
        <dbReference type="ARBA" id="ARBA00022723"/>
    </source>
</evidence>
<dbReference type="SUPFAM" id="SSF57667">
    <property type="entry name" value="beta-beta-alpha zinc fingers"/>
    <property type="match status" value="6"/>
</dbReference>
<proteinExistence type="inferred from homology"/>